<proteinExistence type="predicted"/>
<feature type="transmembrane region" description="Helical" evidence="1">
    <location>
        <begin position="117"/>
        <end position="136"/>
    </location>
</feature>
<dbReference type="RefSeq" id="WP_202241673.1">
    <property type="nucleotide sequence ID" value="NZ_JAESIY010000001.1"/>
</dbReference>
<organism evidence="2 3">
    <name type="scientific">Fulvivirga sediminis</name>
    <dbReference type="NCBI Taxonomy" id="2803949"/>
    <lineage>
        <taxon>Bacteria</taxon>
        <taxon>Pseudomonadati</taxon>
        <taxon>Bacteroidota</taxon>
        <taxon>Cytophagia</taxon>
        <taxon>Cytophagales</taxon>
        <taxon>Fulvivirgaceae</taxon>
        <taxon>Fulvivirga</taxon>
    </lineage>
</organism>
<comment type="caution">
    <text evidence="2">The sequence shown here is derived from an EMBL/GenBank/DDBJ whole genome shotgun (WGS) entry which is preliminary data.</text>
</comment>
<feature type="transmembrane region" description="Helical" evidence="1">
    <location>
        <begin position="175"/>
        <end position="202"/>
    </location>
</feature>
<name>A0A937JXI2_9BACT</name>
<feature type="transmembrane region" description="Helical" evidence="1">
    <location>
        <begin position="75"/>
        <end position="96"/>
    </location>
</feature>
<evidence type="ECO:0000256" key="1">
    <source>
        <dbReference type="SAM" id="Phobius"/>
    </source>
</evidence>
<protein>
    <submittedName>
        <fullName evidence="2">Uncharacterized protein</fullName>
    </submittedName>
</protein>
<sequence>MDKDKATAGKNYSQDIFEIRSMMEKSSRFMALSGLSGVMAGVYALIAAYISYQIFYFSDEIIYESLTYREVSANVIKLFLVALSTLILAVGTGFLLSYRRARRNGQKMWDAAARRMLINFSIPLATGGIFVLIMFFKGAIGLLAPATLIFYGLALVNGSKYTYSDIRQLGLLEILLGLLSCYFIGYGLLFWTIGFGVLHIIYGGVMYFKYER</sequence>
<evidence type="ECO:0000313" key="2">
    <source>
        <dbReference type="EMBL" id="MBL3654654.1"/>
    </source>
</evidence>
<dbReference type="AlphaFoldDB" id="A0A937JXI2"/>
<dbReference type="EMBL" id="JAESIY010000001">
    <property type="protein sequence ID" value="MBL3654654.1"/>
    <property type="molecule type" value="Genomic_DNA"/>
</dbReference>
<feature type="transmembrane region" description="Helical" evidence="1">
    <location>
        <begin position="142"/>
        <end position="163"/>
    </location>
</feature>
<keyword evidence="1" id="KW-1133">Transmembrane helix</keyword>
<dbReference type="Proteomes" id="UP000659388">
    <property type="component" value="Unassembled WGS sequence"/>
</dbReference>
<reference evidence="2" key="1">
    <citation type="submission" date="2021-01" db="EMBL/GenBank/DDBJ databases">
        <title>Fulvivirga kasyanovii gen. nov., sp nov., a novel member of the phylum Bacteroidetes isolated from seawater in a mussel farm.</title>
        <authorList>
            <person name="Zhao L.-H."/>
            <person name="Wang Z.-J."/>
        </authorList>
    </citation>
    <scope>NUCLEOTIDE SEQUENCE</scope>
    <source>
        <strain evidence="2">2943</strain>
    </source>
</reference>
<feature type="transmembrane region" description="Helical" evidence="1">
    <location>
        <begin position="29"/>
        <end position="55"/>
    </location>
</feature>
<accession>A0A937JXI2</accession>
<keyword evidence="1" id="KW-0472">Membrane</keyword>
<gene>
    <name evidence="2" type="ORF">JL102_00815</name>
</gene>
<keyword evidence="3" id="KW-1185">Reference proteome</keyword>
<keyword evidence="1" id="KW-0812">Transmembrane</keyword>
<evidence type="ECO:0000313" key="3">
    <source>
        <dbReference type="Proteomes" id="UP000659388"/>
    </source>
</evidence>